<feature type="binding site" evidence="12">
    <location>
        <begin position="258"/>
        <end position="259"/>
    </location>
    <ligand>
        <name>FMN</name>
        <dbReference type="ChEBI" id="CHEBI:58210"/>
    </ligand>
</feature>
<dbReference type="FunFam" id="3.20.20.70:FF:000027">
    <property type="entry name" value="Dihydropyrimidine dehydrogenase [NADP(+)]"/>
    <property type="match status" value="1"/>
</dbReference>
<dbReference type="GO" id="GO:0006207">
    <property type="term" value="P:'de novo' pyrimidine nucleobase biosynthetic process"/>
    <property type="evidence" value="ECO:0007669"/>
    <property type="project" value="InterPro"/>
</dbReference>
<evidence type="ECO:0000313" key="14">
    <source>
        <dbReference type="EMBL" id="RZN67709.1"/>
    </source>
</evidence>
<feature type="binding site" evidence="12">
    <location>
        <position position="210"/>
    </location>
    <ligand>
        <name>FMN</name>
        <dbReference type="ChEBI" id="CHEBI:58210"/>
    </ligand>
</feature>
<feature type="binding site" evidence="12">
    <location>
        <position position="158"/>
    </location>
    <ligand>
        <name>FMN</name>
        <dbReference type="ChEBI" id="CHEBI:58210"/>
    </ligand>
</feature>
<dbReference type="GO" id="GO:0006210">
    <property type="term" value="P:thymine catabolic process"/>
    <property type="evidence" value="ECO:0007669"/>
    <property type="project" value="TreeGrafter"/>
</dbReference>
<dbReference type="PROSITE" id="PS00912">
    <property type="entry name" value="DHODEHASE_2"/>
    <property type="match status" value="1"/>
</dbReference>
<feature type="binding site" evidence="12">
    <location>
        <position position="184"/>
    </location>
    <ligand>
        <name>FMN</name>
        <dbReference type="ChEBI" id="CHEBI:58210"/>
    </ligand>
</feature>
<evidence type="ECO:0000256" key="2">
    <source>
        <dbReference type="ARBA" id="ARBA00004496"/>
    </source>
</evidence>
<keyword evidence="6 12" id="KW-0963">Cytoplasm</keyword>
<dbReference type="GO" id="GO:0006212">
    <property type="term" value="P:uracil catabolic process"/>
    <property type="evidence" value="ECO:0007669"/>
    <property type="project" value="TreeGrafter"/>
</dbReference>
<dbReference type="PANTHER" id="PTHR43073">
    <property type="entry name" value="DIHYDROPYRIMIDINE DEHYDROGENASE [NADP(+)]"/>
    <property type="match status" value="1"/>
</dbReference>
<reference evidence="14 15" key="1">
    <citation type="journal article" date="2019" name="Nat. Microbiol.">
        <title>Wide diversity of methane and short-chain alkane metabolisms in uncultured archaea.</title>
        <authorList>
            <person name="Borrel G."/>
            <person name="Adam P.S."/>
            <person name="McKay L.J."/>
            <person name="Chen L.X."/>
            <person name="Sierra-Garcia I.N."/>
            <person name="Sieber C.M."/>
            <person name="Letourneur Q."/>
            <person name="Ghozlane A."/>
            <person name="Andersen G.L."/>
            <person name="Li W.J."/>
            <person name="Hallam S.J."/>
            <person name="Muyzer G."/>
            <person name="de Oliveira V.M."/>
            <person name="Inskeep W.P."/>
            <person name="Banfield J.F."/>
            <person name="Gribaldo S."/>
        </authorList>
    </citation>
    <scope>NUCLEOTIDE SEQUENCE [LARGE SCALE GENOMIC DNA]</scope>
    <source>
        <strain evidence="14">NM1b</strain>
    </source>
</reference>
<dbReference type="NCBIfam" id="NF005574">
    <property type="entry name" value="PRK07259.1"/>
    <property type="match status" value="1"/>
</dbReference>
<keyword evidence="10 12" id="KW-0560">Oxidoreductase</keyword>
<comment type="caution">
    <text evidence="12">Lacks conserved residue(s) required for the propagation of feature annotation.</text>
</comment>
<feature type="binding site" evidence="12">
    <location>
        <begin position="236"/>
        <end position="237"/>
    </location>
    <ligand>
        <name>FMN</name>
        <dbReference type="ChEBI" id="CHEBI:58210"/>
    </ligand>
</feature>
<evidence type="ECO:0000256" key="3">
    <source>
        <dbReference type="ARBA" id="ARBA00004715"/>
    </source>
</evidence>
<accession>A0A520KV44</accession>
<evidence type="ECO:0000256" key="8">
    <source>
        <dbReference type="ARBA" id="ARBA00022643"/>
    </source>
</evidence>
<organism evidence="14 15">
    <name type="scientific">Candidatus Methanolliviera hydrocarbonicum</name>
    <dbReference type="NCBI Taxonomy" id="2491085"/>
    <lineage>
        <taxon>Archaea</taxon>
        <taxon>Methanobacteriati</taxon>
        <taxon>Methanobacteriota</taxon>
        <taxon>Candidatus Methanoliparia</taxon>
        <taxon>Candidatus Methanoliparales</taxon>
        <taxon>Candidatus Methanollivieraceae</taxon>
        <taxon>Candidatus Methanolliviera</taxon>
    </lineage>
</organism>
<dbReference type="Proteomes" id="UP000320766">
    <property type="component" value="Unassembled WGS sequence"/>
</dbReference>
<dbReference type="UniPathway" id="UPA00070"/>
<keyword evidence="8 12" id="KW-0288">FMN</keyword>
<dbReference type="PIRSF" id="PIRSF000164">
    <property type="entry name" value="DHO_oxidase"/>
    <property type="match status" value="1"/>
</dbReference>
<dbReference type="EC" id="1.3.-.-" evidence="12"/>
<name>A0A520KV44_9EURY</name>
<dbReference type="CDD" id="cd04740">
    <property type="entry name" value="DHOD_1B_like"/>
    <property type="match status" value="1"/>
</dbReference>
<dbReference type="InterPro" id="IPR012135">
    <property type="entry name" value="Dihydroorotate_DH_1_2"/>
</dbReference>
<dbReference type="AlphaFoldDB" id="A0A520KV44"/>
<dbReference type="NCBIfam" id="TIGR01037">
    <property type="entry name" value="pyrD_sub1_fam"/>
    <property type="match status" value="1"/>
</dbReference>
<evidence type="ECO:0000256" key="11">
    <source>
        <dbReference type="ARBA" id="ARBA00048996"/>
    </source>
</evidence>
<dbReference type="GO" id="GO:0050661">
    <property type="term" value="F:NADP binding"/>
    <property type="evidence" value="ECO:0007669"/>
    <property type="project" value="TreeGrafter"/>
</dbReference>
<comment type="subcellular location">
    <subcellularLocation>
        <location evidence="2 12">Cytoplasm</location>
    </subcellularLocation>
</comment>
<gene>
    <name evidence="12" type="primary">pyrD</name>
    <name evidence="14" type="ORF">EF807_07305</name>
</gene>
<sequence length="299" mass="32498">MGIKISGIELENPLILASGILGTTGSSLNRVARMGAGAVVSKSIGVESREGYKGPVLLKVDCGFLNALGLPNPSYKNFIEELKDFDGYCPLIISVFGSSSSEFVEVAEDLEEYADAFELNLSCPHVEGYGMEIGRDPIFVEDITREFKRSISRPTWVKLTPNVEAITEIGLAAEKGGADAVVAINTVKGLRIDVESGYPLLGNVYGGLSGKAIKPIGLAAVYSLYKKLKIPIIGVGGIEDYRDVLEYLMAGARCVEIGSALYYDLEIFKEIDSDLKRHLEENSLEMEDIIGLAHRKRKR</sequence>
<feature type="binding site" evidence="12">
    <location>
        <position position="42"/>
    </location>
    <ligand>
        <name>substrate</name>
    </ligand>
</feature>
<comment type="similarity">
    <text evidence="4 12">Belongs to the dihydroorotate dehydrogenase family. Type 1 subfamily.</text>
</comment>
<dbReference type="InterPro" id="IPR024920">
    <property type="entry name" value="Dihydroorotate_DH_1"/>
</dbReference>
<comment type="subunit">
    <text evidence="5">Heterotetramer of 2 PyrK and 2 PyrD type B subunits.</text>
</comment>
<dbReference type="Gene3D" id="3.20.20.70">
    <property type="entry name" value="Aldolase class I"/>
    <property type="match status" value="1"/>
</dbReference>
<comment type="cofactor">
    <cofactor evidence="12">
        <name>FMN</name>
        <dbReference type="ChEBI" id="CHEBI:58210"/>
    </cofactor>
    <text evidence="12">Binds 1 FMN per subunit.</text>
</comment>
<evidence type="ECO:0000256" key="10">
    <source>
        <dbReference type="ARBA" id="ARBA00023002"/>
    </source>
</evidence>
<dbReference type="InterPro" id="IPR033888">
    <property type="entry name" value="DHOD_1B"/>
</dbReference>
<evidence type="ECO:0000256" key="1">
    <source>
        <dbReference type="ARBA" id="ARBA00003616"/>
    </source>
</evidence>
<evidence type="ECO:0000259" key="13">
    <source>
        <dbReference type="Pfam" id="PF01180"/>
    </source>
</evidence>
<feature type="binding site" evidence="12">
    <location>
        <position position="120"/>
    </location>
    <ligand>
        <name>FMN</name>
        <dbReference type="ChEBI" id="CHEBI:58210"/>
    </ligand>
</feature>
<evidence type="ECO:0000256" key="4">
    <source>
        <dbReference type="ARBA" id="ARBA00008008"/>
    </source>
</evidence>
<comment type="pathway">
    <text evidence="3">Pyrimidine metabolism; UMP biosynthesis via de novo pathway; orotate from (S)-dihydroorotate (NAD(+) route): step 1/1.</text>
</comment>
<evidence type="ECO:0000256" key="12">
    <source>
        <dbReference type="HAMAP-Rule" id="MF_00224"/>
    </source>
</evidence>
<dbReference type="InterPro" id="IPR001295">
    <property type="entry name" value="Dihydroorotate_DH_CS"/>
</dbReference>
<evidence type="ECO:0000256" key="5">
    <source>
        <dbReference type="ARBA" id="ARBA00011669"/>
    </source>
</evidence>
<dbReference type="InterPro" id="IPR049622">
    <property type="entry name" value="Dihydroorotate_DH_I"/>
</dbReference>
<comment type="caution">
    <text evidence="14">The sequence shown here is derived from an EMBL/GenBank/DDBJ whole genome shotgun (WGS) entry which is preliminary data.</text>
</comment>
<evidence type="ECO:0000313" key="15">
    <source>
        <dbReference type="Proteomes" id="UP000320766"/>
    </source>
</evidence>
<comment type="catalytic activity">
    <reaction evidence="11">
        <text>(S)-dihydroorotate + NAD(+) = orotate + NADH + H(+)</text>
        <dbReference type="Rhea" id="RHEA:13513"/>
        <dbReference type="ChEBI" id="CHEBI:15378"/>
        <dbReference type="ChEBI" id="CHEBI:30839"/>
        <dbReference type="ChEBI" id="CHEBI:30864"/>
        <dbReference type="ChEBI" id="CHEBI:57540"/>
        <dbReference type="ChEBI" id="CHEBI:57945"/>
        <dbReference type="EC" id="1.3.1.14"/>
    </reaction>
</comment>
<dbReference type="GO" id="GO:0002058">
    <property type="term" value="F:uracil binding"/>
    <property type="evidence" value="ECO:0007669"/>
    <property type="project" value="TreeGrafter"/>
</dbReference>
<dbReference type="InterPro" id="IPR013785">
    <property type="entry name" value="Aldolase_TIM"/>
</dbReference>
<feature type="active site" description="Nucleophile" evidence="12">
    <location>
        <position position="123"/>
    </location>
</feature>
<protein>
    <recommendedName>
        <fullName evidence="12">Dihydroorotate dehydrogenase</fullName>
        <shortName evidence="12">DHOD</shortName>
        <shortName evidence="12">DHODase</shortName>
        <shortName evidence="12">DHOdehase</shortName>
        <ecNumber evidence="12">1.3.-.-</ecNumber>
    </recommendedName>
</protein>
<dbReference type="SUPFAM" id="SSF51395">
    <property type="entry name" value="FMN-linked oxidoreductases"/>
    <property type="match status" value="1"/>
</dbReference>
<feature type="binding site" evidence="12">
    <location>
        <position position="120"/>
    </location>
    <ligand>
        <name>substrate</name>
    </ligand>
</feature>
<proteinExistence type="inferred from homology"/>
<dbReference type="GO" id="GO:0004589">
    <property type="term" value="F:dihydroorotate dehydrogenase (NAD+) activity"/>
    <property type="evidence" value="ECO:0007669"/>
    <property type="project" value="UniProtKB-EC"/>
</dbReference>
<dbReference type="PROSITE" id="PS00911">
    <property type="entry name" value="DHODEHASE_1"/>
    <property type="match status" value="1"/>
</dbReference>
<feature type="binding site" evidence="12">
    <location>
        <begin position="185"/>
        <end position="186"/>
    </location>
    <ligand>
        <name>substrate</name>
    </ligand>
</feature>
<evidence type="ECO:0000256" key="7">
    <source>
        <dbReference type="ARBA" id="ARBA00022630"/>
    </source>
</evidence>
<dbReference type="EMBL" id="RXIL01000132">
    <property type="protein sequence ID" value="RZN67709.1"/>
    <property type="molecule type" value="Genomic_DNA"/>
</dbReference>
<dbReference type="InterPro" id="IPR005720">
    <property type="entry name" value="Dihydroorotate_DH_cat"/>
</dbReference>
<feature type="binding site" evidence="12">
    <location>
        <begin position="42"/>
        <end position="43"/>
    </location>
    <ligand>
        <name>FMN</name>
        <dbReference type="ChEBI" id="CHEBI:58210"/>
    </ligand>
</feature>
<dbReference type="GO" id="GO:0005737">
    <property type="term" value="C:cytoplasm"/>
    <property type="evidence" value="ECO:0007669"/>
    <property type="project" value="UniProtKB-SubCell"/>
</dbReference>
<keyword evidence="7 12" id="KW-0285">Flavoprotein</keyword>
<dbReference type="GO" id="GO:0044205">
    <property type="term" value="P:'de novo' UMP biosynthetic process"/>
    <property type="evidence" value="ECO:0007669"/>
    <property type="project" value="UniProtKB-UniRule"/>
</dbReference>
<dbReference type="Pfam" id="PF01180">
    <property type="entry name" value="DHO_dh"/>
    <property type="match status" value="1"/>
</dbReference>
<comment type="function">
    <text evidence="1">Catalyzes the conversion of dihydroorotate to orotate with NAD(+) as electron acceptor.</text>
</comment>
<evidence type="ECO:0000256" key="6">
    <source>
        <dbReference type="ARBA" id="ARBA00022490"/>
    </source>
</evidence>
<keyword evidence="9 12" id="KW-0665">Pyrimidine biosynthesis</keyword>
<feature type="binding site" evidence="12">
    <location>
        <position position="18"/>
    </location>
    <ligand>
        <name>FMN</name>
        <dbReference type="ChEBI" id="CHEBI:58210"/>
    </ligand>
</feature>
<feature type="domain" description="Dihydroorotate dehydrogenase catalytic" evidence="13">
    <location>
        <begin position="4"/>
        <end position="279"/>
    </location>
</feature>
<comment type="catalytic activity">
    <reaction evidence="12">
        <text>(S)-dihydroorotate + A = orotate + AH2</text>
        <dbReference type="Rhea" id="RHEA:18073"/>
        <dbReference type="ChEBI" id="CHEBI:13193"/>
        <dbReference type="ChEBI" id="CHEBI:17499"/>
        <dbReference type="ChEBI" id="CHEBI:30839"/>
        <dbReference type="ChEBI" id="CHEBI:30864"/>
    </reaction>
</comment>
<evidence type="ECO:0000256" key="9">
    <source>
        <dbReference type="ARBA" id="ARBA00022975"/>
    </source>
</evidence>
<dbReference type="PANTHER" id="PTHR43073:SF2">
    <property type="entry name" value="DIHYDROPYRIMIDINE DEHYDROGENASE [NADP(+)]"/>
    <property type="match status" value="1"/>
</dbReference>
<dbReference type="HAMAP" id="MF_00224">
    <property type="entry name" value="DHO_dh_type1"/>
    <property type="match status" value="1"/>
</dbReference>